<proteinExistence type="predicted"/>
<organism evidence="1 2">
    <name type="scientific">Meloidogyne enterolobii</name>
    <name type="common">Root-knot nematode worm</name>
    <name type="synonym">Meloidogyne mayaguensis</name>
    <dbReference type="NCBI Taxonomy" id="390850"/>
    <lineage>
        <taxon>Eukaryota</taxon>
        <taxon>Metazoa</taxon>
        <taxon>Ecdysozoa</taxon>
        <taxon>Nematoda</taxon>
        <taxon>Chromadorea</taxon>
        <taxon>Rhabditida</taxon>
        <taxon>Tylenchina</taxon>
        <taxon>Tylenchomorpha</taxon>
        <taxon>Tylenchoidea</taxon>
        <taxon>Meloidogynidae</taxon>
        <taxon>Meloidogyninae</taxon>
        <taxon>Meloidogyne</taxon>
    </lineage>
</organism>
<evidence type="ECO:0000313" key="1">
    <source>
        <dbReference type="EMBL" id="CAK5083257.1"/>
    </source>
</evidence>
<keyword evidence="2" id="KW-1185">Reference proteome</keyword>
<dbReference type="EMBL" id="CAVMJV010000050">
    <property type="protein sequence ID" value="CAK5083257.1"/>
    <property type="molecule type" value="Genomic_DNA"/>
</dbReference>
<reference evidence="1" key="1">
    <citation type="submission" date="2023-11" db="EMBL/GenBank/DDBJ databases">
        <authorList>
            <person name="Poullet M."/>
        </authorList>
    </citation>
    <scope>NUCLEOTIDE SEQUENCE</scope>
    <source>
        <strain evidence="1">E1834</strain>
    </source>
</reference>
<sequence length="59" mass="6864">MLLPFLSFKPGNFYLNCFKNFFLIFIVVEGEIQVLNRLLGLGLENTLKWEGKSKSRVIQ</sequence>
<dbReference type="Proteomes" id="UP001497535">
    <property type="component" value="Unassembled WGS sequence"/>
</dbReference>
<name>A0ACB0ZXY5_MELEN</name>
<protein>
    <submittedName>
        <fullName evidence="1">Uncharacterized protein</fullName>
    </submittedName>
</protein>
<evidence type="ECO:0000313" key="2">
    <source>
        <dbReference type="Proteomes" id="UP001497535"/>
    </source>
</evidence>
<accession>A0ACB0ZXY5</accession>
<gene>
    <name evidence="1" type="ORF">MENTE1834_LOCUS30581</name>
</gene>
<comment type="caution">
    <text evidence="1">The sequence shown here is derived from an EMBL/GenBank/DDBJ whole genome shotgun (WGS) entry which is preliminary data.</text>
</comment>